<proteinExistence type="predicted"/>
<gene>
    <name evidence="1" type="ORF">H2Bulk34143_000002</name>
</gene>
<reference evidence="1" key="1">
    <citation type="submission" date="2019-05" db="EMBL/GenBank/DDBJ databases">
        <title>Metatranscriptomic reconstruction reveals RNA viruses with the potential to shape carbon cycling in soil.</title>
        <authorList>
            <person name="Starr E.P."/>
            <person name="Nuccio E."/>
            <person name="Pett-Ridge J."/>
            <person name="Banfield J.F."/>
            <person name="Firestone M.K."/>
        </authorList>
    </citation>
    <scope>NUCLEOTIDE SEQUENCE</scope>
    <source>
        <strain evidence="1">H2_Bulk_34_143</strain>
    </source>
</reference>
<protein>
    <submittedName>
        <fullName evidence="1">Uncharacterized protein</fullName>
    </submittedName>
</protein>
<name>A0A514DCM7_9VIRU</name>
<accession>A0A514DCM7</accession>
<organism evidence="1">
    <name type="scientific">Leviviridae sp</name>
    <dbReference type="NCBI Taxonomy" id="2027243"/>
    <lineage>
        <taxon>Viruses</taxon>
        <taxon>Riboviria</taxon>
        <taxon>Orthornavirae</taxon>
        <taxon>Lenarviricota</taxon>
        <taxon>Leviviricetes</taxon>
        <taxon>Norzivirales</taxon>
        <taxon>Fiersviridae</taxon>
    </lineage>
</organism>
<sequence>MRSLPNFLVVSRSEADGKAEGESEKTSVKLIARPRRDDMEFNELDVRLRISYKTLVLIFVLFDVFHKVANVLVDSNSFENFFPWN</sequence>
<dbReference type="EMBL" id="MN036183">
    <property type="protein sequence ID" value="QDH91362.1"/>
    <property type="molecule type" value="Genomic_RNA"/>
</dbReference>
<evidence type="ECO:0000313" key="1">
    <source>
        <dbReference type="EMBL" id="QDH91362.1"/>
    </source>
</evidence>